<dbReference type="EMBL" id="JACHCF010000003">
    <property type="protein sequence ID" value="MBB5620728.1"/>
    <property type="molecule type" value="Genomic_DNA"/>
</dbReference>
<accession>A0A7W8YSD7</accession>
<gene>
    <name evidence="1" type="ORF">HDE69_001777</name>
</gene>
<sequence>MEKKDAVLKELILDLNNSCLNTVKGSLVNNTFELSLHDFLTVDLSGWIGALIVRYILYELGINEHHIFKWRPENKYIQYLILSHYSPGCMPETLSLTDLLNKNDWVPDIRKLIKSGYFIKATLGFGSGRSQNFDRTPELEQILFNHKTEHSFLNEKWIIQKRLNINKEFRIHTFGRDILYGLTLRISGVVGLQDFDQPQEFVKSILGRLPSSFIEGTLIGWDIGLTKKGKYYVIEANFTGFHPEYHAGFQTTGYVDDPPLGSIVCAWLHTYFRNKYKVLITSVDNILMENFPYIEEFSYYTSILKDEHVDAMIKGKGRVHSVFVFLDDQTDYNIIKLVTYMIIANFAETYYIITNLERQEEAKELFKGDNIIHLSEHSFFTKDEYEKLKRLDDESKKQLCLNNAIGLSDGLPYIIV</sequence>
<dbReference type="RefSeq" id="WP_183866726.1">
    <property type="nucleotide sequence ID" value="NZ_JACHCF010000003.1"/>
</dbReference>
<evidence type="ECO:0000313" key="2">
    <source>
        <dbReference type="Proteomes" id="UP000537718"/>
    </source>
</evidence>
<dbReference type="AlphaFoldDB" id="A0A7W8YSD7"/>
<organism evidence="1 2">
    <name type="scientific">Pedobacter cryoconitis</name>
    <dbReference type="NCBI Taxonomy" id="188932"/>
    <lineage>
        <taxon>Bacteria</taxon>
        <taxon>Pseudomonadati</taxon>
        <taxon>Bacteroidota</taxon>
        <taxon>Sphingobacteriia</taxon>
        <taxon>Sphingobacteriales</taxon>
        <taxon>Sphingobacteriaceae</taxon>
        <taxon>Pedobacter</taxon>
    </lineage>
</organism>
<protein>
    <submittedName>
        <fullName evidence="1">Uncharacterized protein</fullName>
    </submittedName>
</protein>
<dbReference type="Proteomes" id="UP000537718">
    <property type="component" value="Unassembled WGS sequence"/>
</dbReference>
<reference evidence="1 2" key="1">
    <citation type="submission" date="2020-08" db="EMBL/GenBank/DDBJ databases">
        <title>Genomic Encyclopedia of Type Strains, Phase IV (KMG-V): Genome sequencing to study the core and pangenomes of soil and plant-associated prokaryotes.</title>
        <authorList>
            <person name="Whitman W."/>
        </authorList>
    </citation>
    <scope>NUCLEOTIDE SEQUENCE [LARGE SCALE GENOMIC DNA]</scope>
    <source>
        <strain evidence="1 2">MP7CTX6</strain>
    </source>
</reference>
<proteinExistence type="predicted"/>
<evidence type="ECO:0000313" key="1">
    <source>
        <dbReference type="EMBL" id="MBB5620728.1"/>
    </source>
</evidence>
<dbReference type="SUPFAM" id="SSF56059">
    <property type="entry name" value="Glutathione synthetase ATP-binding domain-like"/>
    <property type="match status" value="1"/>
</dbReference>
<comment type="caution">
    <text evidence="1">The sequence shown here is derived from an EMBL/GenBank/DDBJ whole genome shotgun (WGS) entry which is preliminary data.</text>
</comment>
<name>A0A7W8YSD7_9SPHI</name>